<feature type="domain" description="SAM-dependent MTase RsmB/NOP-type" evidence="6">
    <location>
        <begin position="179"/>
        <end position="441"/>
    </location>
</feature>
<dbReference type="Gene3D" id="3.30.70.1170">
    <property type="entry name" value="Sun protein, domain 3"/>
    <property type="match status" value="1"/>
</dbReference>
<feature type="binding site" evidence="5">
    <location>
        <position position="297"/>
    </location>
    <ligand>
        <name>S-adenosyl-L-methionine</name>
        <dbReference type="ChEBI" id="CHEBI:59789"/>
    </ligand>
</feature>
<evidence type="ECO:0000313" key="8">
    <source>
        <dbReference type="Proteomes" id="UP000198771"/>
    </source>
</evidence>
<dbReference type="CDD" id="cd02440">
    <property type="entry name" value="AdoMet_MTases"/>
    <property type="match status" value="1"/>
</dbReference>
<dbReference type="Pfam" id="PF01189">
    <property type="entry name" value="Methyltr_RsmB-F"/>
    <property type="match status" value="1"/>
</dbReference>
<dbReference type="InterPro" id="IPR023267">
    <property type="entry name" value="RCMT"/>
</dbReference>
<dbReference type="PANTHER" id="PTHR22807">
    <property type="entry name" value="NOP2 YEAST -RELATED NOL1/NOP2/FMU SUN DOMAIN-CONTAINING"/>
    <property type="match status" value="1"/>
</dbReference>
<dbReference type="InterPro" id="IPR035926">
    <property type="entry name" value="NusB-like_sf"/>
</dbReference>
<keyword evidence="3 5" id="KW-0949">S-adenosyl-L-methionine</keyword>
<dbReference type="STRING" id="617002.SAMN05660653_00764"/>
<dbReference type="InterPro" id="IPR029063">
    <property type="entry name" value="SAM-dependent_MTases_sf"/>
</dbReference>
<proteinExistence type="inferred from homology"/>
<dbReference type="Pfam" id="PF01029">
    <property type="entry name" value="NusB"/>
    <property type="match status" value="1"/>
</dbReference>
<dbReference type="Pfam" id="PF22458">
    <property type="entry name" value="RsmF-B_ferredox"/>
    <property type="match status" value="1"/>
</dbReference>
<dbReference type="InterPro" id="IPR001678">
    <property type="entry name" value="MeTrfase_RsmB-F_NOP2_dom"/>
</dbReference>
<dbReference type="InterPro" id="IPR049560">
    <property type="entry name" value="MeTrfase_RsmB-F_NOP2_cat"/>
</dbReference>
<dbReference type="AlphaFoldDB" id="A0A1G6B776"/>
<keyword evidence="8" id="KW-1185">Reference proteome</keyword>
<evidence type="ECO:0000256" key="3">
    <source>
        <dbReference type="ARBA" id="ARBA00022691"/>
    </source>
</evidence>
<dbReference type="OrthoDB" id="9810297at2"/>
<sequence>MAASRTPPARFVALQALQQTLQQGNDLQFALDFQLRRLHVSGKDANLATELCYGYLRNKGRVAFCLEHFLQKPGKLPPLCRTAFELATYETLFLERIPEFATRSWLANLVRQQWGSGLTRLATAYMTNIFKNKAALNASEFYQKNASDARAFLSAFYSLPLWIVDLWTEAYGPETAQRLAAAQIHPAPLGLRINPLHAGKDELVRQYVALEAESADLEILDSLSVSCSRETARRLFPELSADIKAGAISRQSLESQRILKELGAGSWGEPIWDVCAGRGGKTCYLLERGQKQVRASDPNPFRVHGLSRELERLGLPPIPVVVARGDVRLPWQKKPATILLDVPCSGLGVLSRKSDIKWKRTPKDIPPLIALQDQLLRQSAEVLRPGGRIVYITCTLNPAENQARIDHFLGEHPGFSITKRYETQINDSAREFFWGVVLEKG</sequence>
<accession>A0A1G6B776</accession>
<comment type="caution">
    <text evidence="5">Lacks conserved residue(s) required for the propagation of feature annotation.</text>
</comment>
<dbReference type="PROSITE" id="PS51686">
    <property type="entry name" value="SAM_MT_RSMB_NOP"/>
    <property type="match status" value="1"/>
</dbReference>
<feature type="binding site" evidence="5">
    <location>
        <position position="341"/>
    </location>
    <ligand>
        <name>S-adenosyl-L-methionine</name>
        <dbReference type="ChEBI" id="CHEBI:59789"/>
    </ligand>
</feature>
<name>A0A1G6B776_9BACT</name>
<comment type="similarity">
    <text evidence="5">Belongs to the class I-like SAM-binding methyltransferase superfamily. RsmB/NOP family.</text>
</comment>
<dbReference type="InterPro" id="IPR054728">
    <property type="entry name" value="RsmB-like_ferredoxin"/>
</dbReference>
<dbReference type="PRINTS" id="PR02008">
    <property type="entry name" value="RCMTFAMILY"/>
</dbReference>
<evidence type="ECO:0000256" key="2">
    <source>
        <dbReference type="ARBA" id="ARBA00022679"/>
    </source>
</evidence>
<dbReference type="PANTHER" id="PTHR22807:SF53">
    <property type="entry name" value="RIBOSOMAL RNA SMALL SUBUNIT METHYLTRANSFERASE B-RELATED"/>
    <property type="match status" value="1"/>
</dbReference>
<dbReference type="InterPro" id="IPR006027">
    <property type="entry name" value="NusB_RsmB_TIM44"/>
</dbReference>
<dbReference type="EMBL" id="FMXO01000004">
    <property type="protein sequence ID" value="SDB16504.1"/>
    <property type="molecule type" value="Genomic_DNA"/>
</dbReference>
<dbReference type="GO" id="GO:0001510">
    <property type="term" value="P:RNA methylation"/>
    <property type="evidence" value="ECO:0007669"/>
    <property type="project" value="InterPro"/>
</dbReference>
<dbReference type="GO" id="GO:0003723">
    <property type="term" value="F:RNA binding"/>
    <property type="evidence" value="ECO:0007669"/>
    <property type="project" value="UniProtKB-UniRule"/>
</dbReference>
<evidence type="ECO:0000256" key="5">
    <source>
        <dbReference type="PROSITE-ProRule" id="PRU01023"/>
    </source>
</evidence>
<organism evidence="7 8">
    <name type="scientific">Desulfonatronum thiosulfatophilum</name>
    <dbReference type="NCBI Taxonomy" id="617002"/>
    <lineage>
        <taxon>Bacteria</taxon>
        <taxon>Pseudomonadati</taxon>
        <taxon>Thermodesulfobacteriota</taxon>
        <taxon>Desulfovibrionia</taxon>
        <taxon>Desulfovibrionales</taxon>
        <taxon>Desulfonatronaceae</taxon>
        <taxon>Desulfonatronum</taxon>
    </lineage>
</organism>
<dbReference type="GO" id="GO:0008173">
    <property type="term" value="F:RNA methyltransferase activity"/>
    <property type="evidence" value="ECO:0007669"/>
    <property type="project" value="InterPro"/>
</dbReference>
<keyword evidence="1 5" id="KW-0489">Methyltransferase</keyword>
<dbReference type="GO" id="GO:0006355">
    <property type="term" value="P:regulation of DNA-templated transcription"/>
    <property type="evidence" value="ECO:0007669"/>
    <property type="project" value="InterPro"/>
</dbReference>
<dbReference type="Gene3D" id="1.10.940.10">
    <property type="entry name" value="NusB-like"/>
    <property type="match status" value="1"/>
</dbReference>
<evidence type="ECO:0000259" key="6">
    <source>
        <dbReference type="PROSITE" id="PS51686"/>
    </source>
</evidence>
<dbReference type="SUPFAM" id="SSF48013">
    <property type="entry name" value="NusB-like"/>
    <property type="match status" value="1"/>
</dbReference>
<feature type="active site" description="Nucleophile" evidence="5">
    <location>
        <position position="394"/>
    </location>
</feature>
<dbReference type="RefSeq" id="WP_092117432.1">
    <property type="nucleotide sequence ID" value="NZ_FMXO01000004.1"/>
</dbReference>
<evidence type="ECO:0000256" key="4">
    <source>
        <dbReference type="ARBA" id="ARBA00022884"/>
    </source>
</evidence>
<evidence type="ECO:0000313" key="7">
    <source>
        <dbReference type="EMBL" id="SDB16504.1"/>
    </source>
</evidence>
<keyword evidence="2 5" id="KW-0808">Transferase</keyword>
<dbReference type="SUPFAM" id="SSF53335">
    <property type="entry name" value="S-adenosyl-L-methionine-dependent methyltransferases"/>
    <property type="match status" value="1"/>
</dbReference>
<gene>
    <name evidence="7" type="ORF">SAMN05660653_00764</name>
</gene>
<protein>
    <submittedName>
        <fullName evidence="7">16S rRNA (Cytosine967-C5)-methyltransferase</fullName>
    </submittedName>
</protein>
<reference evidence="7 8" key="1">
    <citation type="submission" date="2016-10" db="EMBL/GenBank/DDBJ databases">
        <authorList>
            <person name="de Groot N.N."/>
        </authorList>
    </citation>
    <scope>NUCLEOTIDE SEQUENCE [LARGE SCALE GENOMIC DNA]</scope>
    <source>
        <strain evidence="7 8">ASO4-2</strain>
    </source>
</reference>
<keyword evidence="4 5" id="KW-0694">RNA-binding</keyword>
<dbReference type="Proteomes" id="UP000198771">
    <property type="component" value="Unassembled WGS sequence"/>
</dbReference>
<evidence type="ECO:0000256" key="1">
    <source>
        <dbReference type="ARBA" id="ARBA00022603"/>
    </source>
</evidence>
<dbReference type="Gene3D" id="3.40.50.150">
    <property type="entry name" value="Vaccinia Virus protein VP39"/>
    <property type="match status" value="1"/>
</dbReference>